<comment type="caution">
    <text evidence="1">The sequence shown here is derived from an EMBL/GenBank/DDBJ whole genome shotgun (WGS) entry which is preliminary data.</text>
</comment>
<name>A0A367ZKL4_9BACT</name>
<evidence type="ECO:0000313" key="2">
    <source>
        <dbReference type="Proteomes" id="UP000252355"/>
    </source>
</evidence>
<proteinExistence type="predicted"/>
<accession>A0A367ZKL4</accession>
<protein>
    <recommendedName>
        <fullName evidence="3">Phasin domain-containing protein</fullName>
    </recommendedName>
</protein>
<gene>
    <name evidence="1" type="ORF">OZSIB_1173</name>
</gene>
<dbReference type="Proteomes" id="UP000252355">
    <property type="component" value="Unassembled WGS sequence"/>
</dbReference>
<evidence type="ECO:0000313" key="1">
    <source>
        <dbReference type="EMBL" id="RCK78646.1"/>
    </source>
</evidence>
<reference evidence="1 2" key="1">
    <citation type="submission" date="2018-05" db="EMBL/GenBank/DDBJ databases">
        <title>A metagenomic window into the 2 km-deep terrestrial subsurface aquifer revealed taxonomically and functionally diverse microbial community comprising novel uncultured bacterial lineages.</title>
        <authorList>
            <person name="Kadnikov V.V."/>
            <person name="Mardanov A.V."/>
            <person name="Beletsky A.V."/>
            <person name="Banks D."/>
            <person name="Pimenov N.V."/>
            <person name="Frank Y.A."/>
            <person name="Karnachuk O.V."/>
            <person name="Ravin N.V."/>
        </authorList>
    </citation>
    <scope>NUCLEOTIDE SEQUENCE [LARGE SCALE GENOMIC DNA]</scope>
    <source>
        <strain evidence="1">BY5</strain>
    </source>
</reference>
<sequence length="80" mass="8891">MFTPNLEETARNNTRLLAAGLAAMHKITEQQLAFAQTAAEQIAKIQLDLAAQATTTWLTTTTELNRLWRETVIRTAPTAH</sequence>
<evidence type="ECO:0008006" key="3">
    <source>
        <dbReference type="Google" id="ProtNLM"/>
    </source>
</evidence>
<dbReference type="AlphaFoldDB" id="A0A367ZKL4"/>
<dbReference type="EMBL" id="QOQW01000020">
    <property type="protein sequence ID" value="RCK78646.1"/>
    <property type="molecule type" value="Genomic_DNA"/>
</dbReference>
<organism evidence="1 2">
    <name type="scientific">Candidatus Ozemobacter sibiricus</name>
    <dbReference type="NCBI Taxonomy" id="2268124"/>
    <lineage>
        <taxon>Bacteria</taxon>
        <taxon>Candidatus Ozemobacteria</taxon>
        <taxon>Candidatus Ozemobacterales</taxon>
        <taxon>Candidatus Ozemobacteraceae</taxon>
        <taxon>Candidatus Ozemobacter</taxon>
    </lineage>
</organism>